<comment type="pathway">
    <text evidence="9">Protein modification; lipoprotein biosynthesis (signal peptide cleavage).</text>
</comment>
<sequence>MDTAKHIDTQDHRPGRLYWGNLNWLWLSLIVIGTDWATKWAATHFLTFATPEAITPFFNLTLLYNHGAAFSLLAQASGWQRWGFATLAVLIAGGLLVWLLRIPGRQAIVPKRRGLILIKFAIALIIGGAIGNLIDRVLIGYVVDFLDFHAFGYHWPAFNVADSAITIGVILLLVVEILPAKTPSRAQGARSS</sequence>
<dbReference type="KEGG" id="haz:A9404_09505"/>
<dbReference type="PANTHER" id="PTHR33695">
    <property type="entry name" value="LIPOPROTEIN SIGNAL PEPTIDASE"/>
    <property type="match status" value="1"/>
</dbReference>
<evidence type="ECO:0000256" key="7">
    <source>
        <dbReference type="ARBA" id="ARBA00022989"/>
    </source>
</evidence>
<evidence type="ECO:0000256" key="11">
    <source>
        <dbReference type="RuleBase" id="RU004181"/>
    </source>
</evidence>
<keyword evidence="8 9" id="KW-0472">Membrane</keyword>
<dbReference type="RefSeq" id="WP_066100777.1">
    <property type="nucleotide sequence ID" value="NZ_CP016027.1"/>
</dbReference>
<evidence type="ECO:0000256" key="1">
    <source>
        <dbReference type="ARBA" id="ARBA00006139"/>
    </source>
</evidence>
<dbReference type="PROSITE" id="PS00855">
    <property type="entry name" value="SPASE_II"/>
    <property type="match status" value="1"/>
</dbReference>
<dbReference type="AlphaFoldDB" id="A0A191ZIB8"/>
<feature type="transmembrane region" description="Helical" evidence="9">
    <location>
        <begin position="82"/>
        <end position="102"/>
    </location>
</feature>
<comment type="similarity">
    <text evidence="1 9 11">Belongs to the peptidase A8 family.</text>
</comment>
<comment type="subcellular location">
    <subcellularLocation>
        <location evidence="9">Cell membrane</location>
        <topology evidence="9">Multi-pass membrane protein</topology>
    </subcellularLocation>
</comment>
<feature type="transmembrane region" description="Helical" evidence="9">
    <location>
        <begin position="114"/>
        <end position="134"/>
    </location>
</feature>
<dbReference type="HAMAP" id="MF_00161">
    <property type="entry name" value="LspA"/>
    <property type="match status" value="1"/>
</dbReference>
<evidence type="ECO:0000256" key="10">
    <source>
        <dbReference type="RuleBase" id="RU000594"/>
    </source>
</evidence>
<keyword evidence="6 9" id="KW-0378">Hydrolase</keyword>
<keyword evidence="7 9" id="KW-1133">Transmembrane helix</keyword>
<dbReference type="EMBL" id="CP016027">
    <property type="protein sequence ID" value="ANJ67597.1"/>
    <property type="molecule type" value="Genomic_DNA"/>
</dbReference>
<reference evidence="12 13" key="1">
    <citation type="submission" date="2016-06" db="EMBL/GenBank/DDBJ databases">
        <title>Insight into the functional genes involving in sulfur oxidation in Pearl River water.</title>
        <authorList>
            <person name="Luo J."/>
            <person name="Tan X."/>
            <person name="Lin W."/>
        </authorList>
    </citation>
    <scope>NUCLEOTIDE SEQUENCE [LARGE SCALE GENOMIC DNA]</scope>
    <source>
        <strain evidence="12 13">LS2</strain>
    </source>
</reference>
<evidence type="ECO:0000256" key="2">
    <source>
        <dbReference type="ARBA" id="ARBA00022475"/>
    </source>
</evidence>
<dbReference type="PRINTS" id="PR00781">
    <property type="entry name" value="LIPOSIGPTASE"/>
</dbReference>
<keyword evidence="3 9" id="KW-0645">Protease</keyword>
<dbReference type="EC" id="3.4.23.36" evidence="9"/>
<evidence type="ECO:0000256" key="6">
    <source>
        <dbReference type="ARBA" id="ARBA00022801"/>
    </source>
</evidence>
<evidence type="ECO:0000313" key="13">
    <source>
        <dbReference type="Proteomes" id="UP000078596"/>
    </source>
</evidence>
<dbReference type="NCBIfam" id="TIGR00077">
    <property type="entry name" value="lspA"/>
    <property type="match status" value="1"/>
</dbReference>
<feature type="active site" evidence="9">
    <location>
        <position position="144"/>
    </location>
</feature>
<comment type="catalytic activity">
    <reaction evidence="9 10">
        <text>Release of signal peptides from bacterial membrane prolipoproteins. Hydrolyzes -Xaa-Yaa-Zaa-|-(S,diacylglyceryl)Cys-, in which Xaa is hydrophobic (preferably Leu), and Yaa (Ala or Ser) and Zaa (Gly or Ala) have small, neutral side chains.</text>
        <dbReference type="EC" id="3.4.23.36"/>
    </reaction>
</comment>
<accession>A0A191ZIB8</accession>
<gene>
    <name evidence="9" type="primary">lspA</name>
    <name evidence="12" type="ORF">A9404_09505</name>
</gene>
<organism evidence="12 13">
    <name type="scientific">Halothiobacillus diazotrophicus</name>
    <dbReference type="NCBI Taxonomy" id="1860122"/>
    <lineage>
        <taxon>Bacteria</taxon>
        <taxon>Pseudomonadati</taxon>
        <taxon>Pseudomonadota</taxon>
        <taxon>Gammaproteobacteria</taxon>
        <taxon>Chromatiales</taxon>
        <taxon>Halothiobacillaceae</taxon>
        <taxon>Halothiobacillus</taxon>
    </lineage>
</organism>
<evidence type="ECO:0000256" key="3">
    <source>
        <dbReference type="ARBA" id="ARBA00022670"/>
    </source>
</evidence>
<dbReference type="PANTHER" id="PTHR33695:SF1">
    <property type="entry name" value="LIPOPROTEIN SIGNAL PEPTIDASE"/>
    <property type="match status" value="1"/>
</dbReference>
<dbReference type="GO" id="GO:0005886">
    <property type="term" value="C:plasma membrane"/>
    <property type="evidence" value="ECO:0007669"/>
    <property type="project" value="UniProtKB-SubCell"/>
</dbReference>
<dbReference type="Proteomes" id="UP000078596">
    <property type="component" value="Chromosome"/>
</dbReference>
<dbReference type="OrthoDB" id="9810259at2"/>
<dbReference type="GO" id="GO:0004190">
    <property type="term" value="F:aspartic-type endopeptidase activity"/>
    <property type="evidence" value="ECO:0007669"/>
    <property type="project" value="UniProtKB-UniRule"/>
</dbReference>
<feature type="transmembrane region" description="Helical" evidence="9">
    <location>
        <begin position="154"/>
        <end position="175"/>
    </location>
</feature>
<comment type="caution">
    <text evidence="9">Lacks conserved residue(s) required for the propagation of feature annotation.</text>
</comment>
<keyword evidence="13" id="KW-1185">Reference proteome</keyword>
<comment type="function">
    <text evidence="9 10">This protein specifically catalyzes the removal of signal peptides from prolipoproteins.</text>
</comment>
<proteinExistence type="inferred from homology"/>
<dbReference type="STRING" id="1860122.A9404_09505"/>
<evidence type="ECO:0000256" key="4">
    <source>
        <dbReference type="ARBA" id="ARBA00022692"/>
    </source>
</evidence>
<evidence type="ECO:0000256" key="8">
    <source>
        <dbReference type="ARBA" id="ARBA00023136"/>
    </source>
</evidence>
<protein>
    <recommendedName>
        <fullName evidence="9">Lipoprotein signal peptidase</fullName>
        <ecNumber evidence="9">3.4.23.36</ecNumber>
    </recommendedName>
    <alternativeName>
        <fullName evidence="9">Prolipoprotein signal peptidase</fullName>
    </alternativeName>
    <alternativeName>
        <fullName evidence="9">Signal peptidase II</fullName>
        <shortName evidence="9">SPase II</shortName>
    </alternativeName>
</protein>
<keyword evidence="2 9" id="KW-1003">Cell membrane</keyword>
<keyword evidence="5 9" id="KW-0064">Aspartyl protease</keyword>
<keyword evidence="4 9" id="KW-0812">Transmembrane</keyword>
<name>A0A191ZIB8_9GAMM</name>
<dbReference type="UniPathway" id="UPA00665"/>
<dbReference type="InterPro" id="IPR001872">
    <property type="entry name" value="Peptidase_A8"/>
</dbReference>
<evidence type="ECO:0000256" key="9">
    <source>
        <dbReference type="HAMAP-Rule" id="MF_00161"/>
    </source>
</evidence>
<evidence type="ECO:0000256" key="5">
    <source>
        <dbReference type="ARBA" id="ARBA00022750"/>
    </source>
</evidence>
<evidence type="ECO:0000313" key="12">
    <source>
        <dbReference type="EMBL" id="ANJ67597.1"/>
    </source>
</evidence>
<feature type="active site" evidence="9">
    <location>
        <position position="162"/>
    </location>
</feature>
<dbReference type="Pfam" id="PF01252">
    <property type="entry name" value="Peptidase_A8"/>
    <property type="match status" value="1"/>
</dbReference>
<dbReference type="GO" id="GO:0006508">
    <property type="term" value="P:proteolysis"/>
    <property type="evidence" value="ECO:0007669"/>
    <property type="project" value="UniProtKB-KW"/>
</dbReference>